<organism evidence="2 3">
    <name type="scientific">Prorocentrum cordatum</name>
    <dbReference type="NCBI Taxonomy" id="2364126"/>
    <lineage>
        <taxon>Eukaryota</taxon>
        <taxon>Sar</taxon>
        <taxon>Alveolata</taxon>
        <taxon>Dinophyceae</taxon>
        <taxon>Prorocentrales</taxon>
        <taxon>Prorocentraceae</taxon>
        <taxon>Prorocentrum</taxon>
    </lineage>
</organism>
<protein>
    <recommendedName>
        <fullName evidence="4">PARP</fullName>
    </recommendedName>
</protein>
<reference evidence="2" key="1">
    <citation type="submission" date="2023-10" db="EMBL/GenBank/DDBJ databases">
        <authorList>
            <person name="Chen Y."/>
            <person name="Shah S."/>
            <person name="Dougan E. K."/>
            <person name="Thang M."/>
            <person name="Chan C."/>
        </authorList>
    </citation>
    <scope>NUCLEOTIDE SEQUENCE [LARGE SCALE GENOMIC DNA]</scope>
</reference>
<comment type="caution">
    <text evidence="2">The sequence shown here is derived from an EMBL/GenBank/DDBJ whole genome shotgun (WGS) entry which is preliminary data.</text>
</comment>
<feature type="compositionally biased region" description="Basic residues" evidence="1">
    <location>
        <begin position="29"/>
        <end position="39"/>
    </location>
</feature>
<feature type="non-terminal residue" evidence="2">
    <location>
        <position position="1183"/>
    </location>
</feature>
<feature type="compositionally biased region" description="Gly residues" evidence="1">
    <location>
        <begin position="40"/>
        <end position="50"/>
    </location>
</feature>
<dbReference type="EMBL" id="CAUYUJ010007925">
    <property type="protein sequence ID" value="CAK0822374.1"/>
    <property type="molecule type" value="Genomic_DNA"/>
</dbReference>
<proteinExistence type="predicted"/>
<evidence type="ECO:0008006" key="4">
    <source>
        <dbReference type="Google" id="ProtNLM"/>
    </source>
</evidence>
<evidence type="ECO:0000256" key="1">
    <source>
        <dbReference type="SAM" id="MobiDB-lite"/>
    </source>
</evidence>
<evidence type="ECO:0000313" key="3">
    <source>
        <dbReference type="Proteomes" id="UP001189429"/>
    </source>
</evidence>
<feature type="region of interest" description="Disordered" evidence="1">
    <location>
        <begin position="1"/>
        <end position="66"/>
    </location>
</feature>
<accession>A0ABN9RSW2</accession>
<dbReference type="Proteomes" id="UP001189429">
    <property type="component" value="Unassembled WGS sequence"/>
</dbReference>
<gene>
    <name evidence="2" type="ORF">PCOR1329_LOCUS23422</name>
</gene>
<keyword evidence="3" id="KW-1185">Reference proteome</keyword>
<name>A0ABN9RSW2_9DINO</name>
<evidence type="ECO:0000313" key="2">
    <source>
        <dbReference type="EMBL" id="CAK0822374.1"/>
    </source>
</evidence>
<sequence>MGKRRQDDAAAASVAGGFGADGAAGSLRGRGRGGAKRARGGTGAVRGGPSGCQQRKRKGAAAPSGTSSKPFVGPLLIRYVSSTPIDKSKLGMCGYCACVEDEENAFPDVKMPGEPIAKFIHGCSYHFRGYCRGQWHLDHQWTQMCAQANEDDQLAEAFEATCEISDGKAFASAGPHDVSLKHDAGFTVYSDCVLITEQQYKKDIAPEGADQLVPSDAGERITELKNEHRSEKLSGVLVADPSQPHEKFRKWSSTYGSHSEWALQASEFCRDQQASGMADAIDKYTRELLPTALRGHVAAPTIAEVRNRAIGAARAKGLLVRGPSTPHRPGDGDLGAETPLAGQGIGPRAICDIASSPAAASGLDGESASGAPFASPAIPMPARAHDAAGAAHDDLADGKSVVSAATIPLRRGKSSMDVGLDDPDKARFKELEANIDICRILNKGQHHGIGDKIYALARFNPRSHSNVQASKTRLAGLIETCTTLGGDAVDTTSREIRLNLLDQLKHRNIDGAPNFKMKLVAAAAREATSITGKVNICIPWSVTDVSFEDQFLVKGPTFALVGIQPDKAAKVSREFIINKIVLPLTTKREADVDELLEMCDAFSEHVGSDKLRDAAPVELKAVAQELYVFSESLKVLLDASPSSIMDCPCRVEARAFLREEGGEEDWRNVVFTFGTGLKDCLAEYNRAHHSDIKHGKAAKEFTELLGRSDITIDNFVVVFDGLGEWGNQLRTGGASALLKAMSESPESWVKKIASSDSSSYADQPAPDALRSMESRFQEFIGKAVDFRGVSSAHLKQLQELAAELRRYSGSVASAAQEDAHATARRALAPENEESISAVRAARQQCVGMKFEGQHALSADTLNIACAVDLVSDEMLKLLGVAWALATDNIEASGGTITSLAAAKVRIGALFQFAKLLKARSTFDQKNGDLDDECAAEVSEAAAWQELRATAVRFKEAVWKKSEAEATANGSEGAPSDGQDKSSAMEGYVINPEFEAYERQFSAVYGDIAAKLVDFSSTYWDNLACESVAKIKEFIGMAGGLLDLSGQHLPTSAADPNDFDCLQDCYKRVLCKQKGITTKLKHIEAIISQQLSSFADDASLRDKTSELAKPEGELKKGQRRAQATLWEARALQSLTKLTPDTAAEVLTTLRGTVHDSRVFCEDDVAKPIFDKVSDELAKALNSGT</sequence>